<accession>A0A3R9EJ36</accession>
<keyword evidence="2" id="KW-1185">Reference proteome</keyword>
<dbReference type="EMBL" id="RSFA01000028">
    <property type="protein sequence ID" value="RSD31580.1"/>
    <property type="molecule type" value="Genomic_DNA"/>
</dbReference>
<evidence type="ECO:0000313" key="1">
    <source>
        <dbReference type="EMBL" id="RSD31580.1"/>
    </source>
</evidence>
<protein>
    <recommendedName>
        <fullName evidence="3">Lipoprotein</fullName>
    </recommendedName>
</protein>
<gene>
    <name evidence="1" type="ORF">EJA03_08295</name>
</gene>
<evidence type="ECO:0008006" key="3">
    <source>
        <dbReference type="Google" id="ProtNLM"/>
    </source>
</evidence>
<reference evidence="1 2" key="1">
    <citation type="submission" date="2018-12" db="EMBL/GenBank/DDBJ databases">
        <title>Genomic taxonomy of the Vibrionaceae family.</title>
        <authorList>
            <person name="Gomez-Gil B."/>
            <person name="Enciso-Ibarra K."/>
        </authorList>
    </citation>
    <scope>NUCLEOTIDE SEQUENCE [LARGE SCALE GENOMIC DNA]</scope>
    <source>
        <strain evidence="1 2">CAIM 594</strain>
    </source>
</reference>
<proteinExistence type="predicted"/>
<dbReference type="OrthoDB" id="5889934at2"/>
<sequence>MKLKHIAVAGLSTFILSACQTTPVENIHTTASQETIDEAKKNFKDAENFKVLDNGVIYYSRYISGNYRWSPARSKELTYRLACEDLRWYLERGMVLRAARRGKGAITLDYDLERCETETPTNIYDS</sequence>
<name>A0A3R9EJ36_9VIBR</name>
<dbReference type="AlphaFoldDB" id="A0A3R9EJ36"/>
<dbReference type="PROSITE" id="PS51257">
    <property type="entry name" value="PROKAR_LIPOPROTEIN"/>
    <property type="match status" value="1"/>
</dbReference>
<dbReference type="RefSeq" id="WP_125320768.1">
    <property type="nucleotide sequence ID" value="NZ_AP024889.1"/>
</dbReference>
<comment type="caution">
    <text evidence="1">The sequence shown here is derived from an EMBL/GenBank/DDBJ whole genome shotgun (WGS) entry which is preliminary data.</text>
</comment>
<evidence type="ECO:0000313" key="2">
    <source>
        <dbReference type="Proteomes" id="UP000269041"/>
    </source>
</evidence>
<dbReference type="Proteomes" id="UP000269041">
    <property type="component" value="Unassembled WGS sequence"/>
</dbReference>
<organism evidence="1 2">
    <name type="scientific">Vibrio pectenicida</name>
    <dbReference type="NCBI Taxonomy" id="62763"/>
    <lineage>
        <taxon>Bacteria</taxon>
        <taxon>Pseudomonadati</taxon>
        <taxon>Pseudomonadota</taxon>
        <taxon>Gammaproteobacteria</taxon>
        <taxon>Vibrionales</taxon>
        <taxon>Vibrionaceae</taxon>
        <taxon>Vibrio</taxon>
    </lineage>
</organism>